<name>A0A3R7MPM0_PENVA</name>
<dbReference type="AlphaFoldDB" id="A0A3R7MPM0"/>
<reference evidence="11 12" key="1">
    <citation type="submission" date="2018-04" db="EMBL/GenBank/DDBJ databases">
        <authorList>
            <person name="Zhang X."/>
            <person name="Yuan J."/>
            <person name="Li F."/>
            <person name="Xiang J."/>
        </authorList>
    </citation>
    <scope>NUCLEOTIDE SEQUENCE [LARGE SCALE GENOMIC DNA]</scope>
    <source>
        <tissue evidence="11">Muscle</tissue>
    </source>
</reference>
<feature type="coiled-coil region" evidence="8">
    <location>
        <begin position="47"/>
        <end position="74"/>
    </location>
</feature>
<keyword evidence="7" id="KW-0966">Cell projection</keyword>
<evidence type="ECO:0000256" key="8">
    <source>
        <dbReference type="SAM" id="Coils"/>
    </source>
</evidence>
<reference evidence="11 12" key="2">
    <citation type="submission" date="2019-01" db="EMBL/GenBank/DDBJ databases">
        <title>The decoding of complex shrimp genome reveals the adaptation for benthos swimmer, frequently molting mechanism and breeding impact on genome.</title>
        <authorList>
            <person name="Sun Y."/>
            <person name="Gao Y."/>
            <person name="Yu Y."/>
        </authorList>
    </citation>
    <scope>NUCLEOTIDE SEQUENCE [LARGE SCALE GENOMIC DNA]</scope>
    <source>
        <tissue evidence="11">Muscle</tissue>
    </source>
</reference>
<dbReference type="InterPro" id="IPR000719">
    <property type="entry name" value="Prot_kinase_dom"/>
</dbReference>
<evidence type="ECO:0000256" key="9">
    <source>
        <dbReference type="SAM" id="MobiDB-lite"/>
    </source>
</evidence>
<dbReference type="EMBL" id="QCYY01000803">
    <property type="protein sequence ID" value="ROT82560.1"/>
    <property type="molecule type" value="Genomic_DNA"/>
</dbReference>
<dbReference type="Gene3D" id="1.10.510.10">
    <property type="entry name" value="Transferase(Phosphotransferase) domain 1"/>
    <property type="match status" value="1"/>
</dbReference>
<comment type="subcellular location">
    <subcellularLocation>
        <location evidence="2">Cell projection</location>
    </subcellularLocation>
    <subcellularLocation>
        <location evidence="1">Cytoplasm</location>
        <location evidence="1">Cytoskeleton</location>
    </subcellularLocation>
</comment>
<dbReference type="SUPFAM" id="SSF56112">
    <property type="entry name" value="Protein kinase-like (PK-like)"/>
    <property type="match status" value="1"/>
</dbReference>
<feature type="domain" description="Protein kinase" evidence="10">
    <location>
        <begin position="22"/>
        <end position="281"/>
    </location>
</feature>
<evidence type="ECO:0000256" key="3">
    <source>
        <dbReference type="ARBA" id="ARBA00022490"/>
    </source>
</evidence>
<keyword evidence="4" id="KW-0677">Repeat</keyword>
<dbReference type="GO" id="GO:0004674">
    <property type="term" value="F:protein serine/threonine kinase activity"/>
    <property type="evidence" value="ECO:0007669"/>
    <property type="project" value="TreeGrafter"/>
</dbReference>
<feature type="region of interest" description="Disordered" evidence="9">
    <location>
        <begin position="202"/>
        <end position="245"/>
    </location>
</feature>
<dbReference type="Pfam" id="PF00069">
    <property type="entry name" value="Pkinase"/>
    <property type="match status" value="1"/>
</dbReference>
<comment type="caution">
    <text evidence="11">The sequence shown here is derived from an EMBL/GenBank/DDBJ whole genome shotgun (WGS) entry which is preliminary data.</text>
</comment>
<gene>
    <name evidence="11" type="ORF">C7M84_024261</name>
</gene>
<evidence type="ECO:0000313" key="11">
    <source>
        <dbReference type="EMBL" id="ROT82560.1"/>
    </source>
</evidence>
<keyword evidence="12" id="KW-1185">Reference proteome</keyword>
<feature type="compositionally biased region" description="Low complexity" evidence="9">
    <location>
        <begin position="225"/>
        <end position="236"/>
    </location>
</feature>
<dbReference type="SMART" id="SM00220">
    <property type="entry name" value="S_TKc"/>
    <property type="match status" value="1"/>
</dbReference>
<dbReference type="InterPro" id="IPR011009">
    <property type="entry name" value="Kinase-like_dom_sf"/>
</dbReference>
<keyword evidence="3" id="KW-0963">Cytoplasm</keyword>
<dbReference type="GO" id="GO:0000146">
    <property type="term" value="F:microfilament motor activity"/>
    <property type="evidence" value="ECO:0007669"/>
    <property type="project" value="TreeGrafter"/>
</dbReference>
<keyword evidence="6" id="KW-0206">Cytoskeleton</keyword>
<dbReference type="GO" id="GO:0005856">
    <property type="term" value="C:cytoskeleton"/>
    <property type="evidence" value="ECO:0007669"/>
    <property type="project" value="UniProtKB-SubCell"/>
</dbReference>
<dbReference type="GO" id="GO:0030832">
    <property type="term" value="P:regulation of actin filament length"/>
    <property type="evidence" value="ECO:0007669"/>
    <property type="project" value="TreeGrafter"/>
</dbReference>
<sequence>MSYEELSKIIDFRALPEPGDRFGLEKVIATGTYGEIYEAVDKENDNKRVAIKVIDNIKENLEEVEEEYRVLAELSLHENFPVFYGAFVKRAGSLESHQMWLVMELLTHGTVSDLAAAYKNKEERMPEEAVQHLHAGHVIHRDIKGMNILITEEGKVKLVDFGQCGHLDNTMGKRCTAVGTPFWMAPEVIECEQKADVDYDNRVRYPLPPSTPPSPPSTPPPPLPSSSSRQSRPSSSGRGDPPYADLHPVRALFQIIRNPPPQLRRVSDWTQDFVDFISDYP</sequence>
<feature type="compositionally biased region" description="Pro residues" evidence="9">
    <location>
        <begin position="206"/>
        <end position="224"/>
    </location>
</feature>
<keyword evidence="8" id="KW-0175">Coiled coil</keyword>
<evidence type="ECO:0000256" key="2">
    <source>
        <dbReference type="ARBA" id="ARBA00004316"/>
    </source>
</evidence>
<dbReference type="Gene3D" id="3.30.200.20">
    <property type="entry name" value="Phosphorylase Kinase, domain 1"/>
    <property type="match status" value="1"/>
</dbReference>
<dbReference type="PROSITE" id="PS00108">
    <property type="entry name" value="PROTEIN_KINASE_ST"/>
    <property type="match status" value="1"/>
</dbReference>
<evidence type="ECO:0000256" key="1">
    <source>
        <dbReference type="ARBA" id="ARBA00004245"/>
    </source>
</evidence>
<dbReference type="GO" id="GO:0042995">
    <property type="term" value="C:cell projection"/>
    <property type="evidence" value="ECO:0007669"/>
    <property type="project" value="UniProtKB-SubCell"/>
</dbReference>
<evidence type="ECO:0000313" key="12">
    <source>
        <dbReference type="Proteomes" id="UP000283509"/>
    </source>
</evidence>
<dbReference type="STRING" id="6689.A0A3R7MPM0"/>
<evidence type="ECO:0000256" key="5">
    <source>
        <dbReference type="ARBA" id="ARBA00023203"/>
    </source>
</evidence>
<evidence type="ECO:0000256" key="7">
    <source>
        <dbReference type="ARBA" id="ARBA00023273"/>
    </source>
</evidence>
<dbReference type="Proteomes" id="UP000283509">
    <property type="component" value="Unassembled WGS sequence"/>
</dbReference>
<evidence type="ECO:0000256" key="6">
    <source>
        <dbReference type="ARBA" id="ARBA00023212"/>
    </source>
</evidence>
<keyword evidence="5" id="KW-0009">Actin-binding</keyword>
<dbReference type="GO" id="GO:0005524">
    <property type="term" value="F:ATP binding"/>
    <property type="evidence" value="ECO:0007669"/>
    <property type="project" value="InterPro"/>
</dbReference>
<organism evidence="11 12">
    <name type="scientific">Penaeus vannamei</name>
    <name type="common">Whiteleg shrimp</name>
    <name type="synonym">Litopenaeus vannamei</name>
    <dbReference type="NCBI Taxonomy" id="6689"/>
    <lineage>
        <taxon>Eukaryota</taxon>
        <taxon>Metazoa</taxon>
        <taxon>Ecdysozoa</taxon>
        <taxon>Arthropoda</taxon>
        <taxon>Crustacea</taxon>
        <taxon>Multicrustacea</taxon>
        <taxon>Malacostraca</taxon>
        <taxon>Eumalacostraca</taxon>
        <taxon>Eucarida</taxon>
        <taxon>Decapoda</taxon>
        <taxon>Dendrobranchiata</taxon>
        <taxon>Penaeoidea</taxon>
        <taxon>Penaeidae</taxon>
        <taxon>Penaeus</taxon>
    </lineage>
</organism>
<dbReference type="InterPro" id="IPR008271">
    <property type="entry name" value="Ser/Thr_kinase_AS"/>
</dbReference>
<accession>A0A3R7MPM0</accession>
<protein>
    <submittedName>
        <fullName evidence="11">Putative myosin-IIIa-like isoform X5</fullName>
    </submittedName>
</protein>
<dbReference type="PROSITE" id="PS50011">
    <property type="entry name" value="PROTEIN_KINASE_DOM"/>
    <property type="match status" value="1"/>
</dbReference>
<dbReference type="OrthoDB" id="2914378at2759"/>
<evidence type="ECO:0000259" key="10">
    <source>
        <dbReference type="PROSITE" id="PS50011"/>
    </source>
</evidence>
<evidence type="ECO:0000256" key="4">
    <source>
        <dbReference type="ARBA" id="ARBA00022737"/>
    </source>
</evidence>
<dbReference type="PANTHER" id="PTHR46256:SF2">
    <property type="entry name" value="NEITHER INACTIVATION NOR AFTERPOTENTIAL PROTEIN C"/>
    <property type="match status" value="1"/>
</dbReference>
<dbReference type="GO" id="GO:0003779">
    <property type="term" value="F:actin binding"/>
    <property type="evidence" value="ECO:0007669"/>
    <property type="project" value="UniProtKB-KW"/>
</dbReference>
<proteinExistence type="predicted"/>
<dbReference type="InterPro" id="IPR052409">
    <property type="entry name" value="Myosin-III_kinase_activity"/>
</dbReference>
<dbReference type="PANTHER" id="PTHR46256">
    <property type="entry name" value="AGAP011099-PA"/>
    <property type="match status" value="1"/>
</dbReference>